<dbReference type="Pfam" id="PF05709">
    <property type="entry name" value="Sipho_tail"/>
    <property type="match status" value="1"/>
</dbReference>
<evidence type="ECO:0000259" key="1">
    <source>
        <dbReference type="Pfam" id="PF05709"/>
    </source>
</evidence>
<reference evidence="2 3" key="1">
    <citation type="journal article" date="2019" name="Int. J. Syst. Evol. Microbiol.">
        <title>Lactobacillus salitolerans sp. nov., a novel lactic acid bacterium isolated from spent mushroom substrates.</title>
        <authorList>
            <person name="Tohno M."/>
            <person name="Tanizawa Y."/>
            <person name="Kojima Y."/>
            <person name="Sakamoto M."/>
            <person name="Nakamura Y."/>
            <person name="Ohkuma M."/>
            <person name="Kobayashi H."/>
        </authorList>
    </citation>
    <scope>NUCLEOTIDE SEQUENCE [LARGE SCALE GENOMIC DNA]</scope>
    <source>
        <strain evidence="2 3">YK43</strain>
    </source>
</reference>
<name>A0A401IUJ3_9LACO</name>
<evidence type="ECO:0000313" key="2">
    <source>
        <dbReference type="EMBL" id="GBG95186.1"/>
    </source>
</evidence>
<sequence length="284" mass="32010">MSRIKLNGSWIKIKPEGKDEVDVCDMIPGLKFLGDDSSPVITNNYQDNAGTDGSIFDYSAYGKNTVNAKFWLHFGDYYDLKLVKHDLYRLFSTKDLFRIRTDAEPAIVKFVRAGNFDITPSENGANDAVFTIPFDNPSGYKYSYLTSDNPYLYSTEGWQIGMNLPNGQDLSYHFTAPSMRVYNASDIAIDPYFQRHQLKIVMKYQGDSLKLLSRTNGTSWKLTKHSDFNNDIVLDGINTTIDGTPASSYTDYGNITLETGWNDIIAQGASKLDVVFSFPFIYLG</sequence>
<proteinExistence type="predicted"/>
<dbReference type="EMBL" id="BFFP01000028">
    <property type="protein sequence ID" value="GBG95186.1"/>
    <property type="molecule type" value="Genomic_DNA"/>
</dbReference>
<accession>A0A401IUJ3</accession>
<gene>
    <name evidence="2" type="ORF">LFYK43_16450</name>
</gene>
<dbReference type="InterPro" id="IPR008841">
    <property type="entry name" value="Siphovirus-type_tail_N"/>
</dbReference>
<evidence type="ECO:0000313" key="3">
    <source>
        <dbReference type="Proteomes" id="UP000286848"/>
    </source>
</evidence>
<organism evidence="2 3">
    <name type="scientific">Ligilactobacillus salitolerans</name>
    <dbReference type="NCBI Taxonomy" id="1808352"/>
    <lineage>
        <taxon>Bacteria</taxon>
        <taxon>Bacillati</taxon>
        <taxon>Bacillota</taxon>
        <taxon>Bacilli</taxon>
        <taxon>Lactobacillales</taxon>
        <taxon>Lactobacillaceae</taxon>
        <taxon>Ligilactobacillus</taxon>
    </lineage>
</organism>
<comment type="caution">
    <text evidence="2">The sequence shown here is derived from an EMBL/GenBank/DDBJ whole genome shotgun (WGS) entry which is preliminary data.</text>
</comment>
<dbReference type="Gene3D" id="2.40.30.200">
    <property type="match status" value="1"/>
</dbReference>
<dbReference type="AlphaFoldDB" id="A0A401IUJ3"/>
<keyword evidence="3" id="KW-1185">Reference proteome</keyword>
<protein>
    <submittedName>
        <fullName evidence="2">Phage protein</fullName>
    </submittedName>
</protein>
<dbReference type="Proteomes" id="UP000286848">
    <property type="component" value="Unassembled WGS sequence"/>
</dbReference>
<feature type="domain" description="Siphovirus-type tail component RIFT-related" evidence="1">
    <location>
        <begin position="29"/>
        <end position="135"/>
    </location>
</feature>